<evidence type="ECO:0000256" key="2">
    <source>
        <dbReference type="ARBA" id="ARBA00023015"/>
    </source>
</evidence>
<dbReference type="EMBL" id="JAGSOG010000041">
    <property type="protein sequence ID" value="MBR7833828.1"/>
    <property type="molecule type" value="Genomic_DNA"/>
</dbReference>
<dbReference type="InterPro" id="IPR000551">
    <property type="entry name" value="MerR-type_HTH_dom"/>
</dbReference>
<dbReference type="GO" id="GO:0003700">
    <property type="term" value="F:DNA-binding transcription factor activity"/>
    <property type="evidence" value="ECO:0007669"/>
    <property type="project" value="InterPro"/>
</dbReference>
<evidence type="ECO:0000259" key="5">
    <source>
        <dbReference type="PROSITE" id="PS50937"/>
    </source>
</evidence>
<dbReference type="RefSeq" id="WP_212528349.1">
    <property type="nucleotide sequence ID" value="NZ_JAGSOG010000041.1"/>
</dbReference>
<proteinExistence type="predicted"/>
<evidence type="ECO:0000313" key="6">
    <source>
        <dbReference type="EMBL" id="MBR7833828.1"/>
    </source>
</evidence>
<organism evidence="6 7">
    <name type="scientific">Actinospica durhamensis</name>
    <dbReference type="NCBI Taxonomy" id="1508375"/>
    <lineage>
        <taxon>Bacteria</taxon>
        <taxon>Bacillati</taxon>
        <taxon>Actinomycetota</taxon>
        <taxon>Actinomycetes</taxon>
        <taxon>Catenulisporales</taxon>
        <taxon>Actinospicaceae</taxon>
        <taxon>Actinospica</taxon>
    </lineage>
</organism>
<dbReference type="AlphaFoldDB" id="A0A941EMV3"/>
<dbReference type="Proteomes" id="UP000675781">
    <property type="component" value="Unassembled WGS sequence"/>
</dbReference>
<dbReference type="Pfam" id="PF13411">
    <property type="entry name" value="MerR_1"/>
    <property type="match status" value="1"/>
</dbReference>
<keyword evidence="3" id="KW-0238">DNA-binding</keyword>
<sequence length="94" mass="10315">MRIGELSAASGVPLPTVKYYLREGLLPAGERTARNQADYGPEHLARLRLIRSLVEVGRLSVTDTRRVLAAADDPQLPLDDVLGETHRAVTNRPT</sequence>
<evidence type="ECO:0000256" key="3">
    <source>
        <dbReference type="ARBA" id="ARBA00023125"/>
    </source>
</evidence>
<keyword evidence="2" id="KW-0805">Transcription regulation</keyword>
<feature type="domain" description="HTH merR-type" evidence="5">
    <location>
        <begin position="1"/>
        <end position="70"/>
    </location>
</feature>
<gene>
    <name evidence="6" type="ORF">KDL01_11160</name>
</gene>
<dbReference type="InterPro" id="IPR009061">
    <property type="entry name" value="DNA-bd_dom_put_sf"/>
</dbReference>
<dbReference type="PANTHER" id="PTHR30204:SF69">
    <property type="entry name" value="MERR-FAMILY TRANSCRIPTIONAL REGULATOR"/>
    <property type="match status" value="1"/>
</dbReference>
<dbReference type="CDD" id="cd04780">
    <property type="entry name" value="HTH_MerR-like_sg5"/>
    <property type="match status" value="1"/>
</dbReference>
<dbReference type="PROSITE" id="PS50937">
    <property type="entry name" value="HTH_MERR_2"/>
    <property type="match status" value="1"/>
</dbReference>
<protein>
    <submittedName>
        <fullName evidence="6">MerR family transcriptional regulator</fullName>
    </submittedName>
</protein>
<dbReference type="Gene3D" id="1.10.1660.10">
    <property type="match status" value="1"/>
</dbReference>
<evidence type="ECO:0000313" key="7">
    <source>
        <dbReference type="Proteomes" id="UP000675781"/>
    </source>
</evidence>
<accession>A0A941EMV3</accession>
<evidence type="ECO:0000256" key="1">
    <source>
        <dbReference type="ARBA" id="ARBA00022491"/>
    </source>
</evidence>
<keyword evidence="7" id="KW-1185">Reference proteome</keyword>
<dbReference type="GO" id="GO:0003677">
    <property type="term" value="F:DNA binding"/>
    <property type="evidence" value="ECO:0007669"/>
    <property type="project" value="UniProtKB-KW"/>
</dbReference>
<comment type="caution">
    <text evidence="6">The sequence shown here is derived from an EMBL/GenBank/DDBJ whole genome shotgun (WGS) entry which is preliminary data.</text>
</comment>
<keyword evidence="4" id="KW-0804">Transcription</keyword>
<dbReference type="SMART" id="SM00422">
    <property type="entry name" value="HTH_MERR"/>
    <property type="match status" value="1"/>
</dbReference>
<dbReference type="InterPro" id="IPR047057">
    <property type="entry name" value="MerR_fam"/>
</dbReference>
<reference evidence="6" key="1">
    <citation type="submission" date="2021-04" db="EMBL/GenBank/DDBJ databases">
        <title>Genome based classification of Actinospica acidithermotolerans sp. nov., an actinobacterium isolated from an Indonesian hot spring.</title>
        <authorList>
            <person name="Kusuma A.B."/>
            <person name="Putra K.E."/>
            <person name="Nafisah S."/>
            <person name="Loh J."/>
            <person name="Nouioui I."/>
            <person name="Goodfellow M."/>
        </authorList>
    </citation>
    <scope>NUCLEOTIDE SEQUENCE</scope>
    <source>
        <strain evidence="6">CSCA 57</strain>
    </source>
</reference>
<keyword evidence="1" id="KW-0678">Repressor</keyword>
<dbReference type="PRINTS" id="PR00040">
    <property type="entry name" value="HTHMERR"/>
</dbReference>
<name>A0A941EMV3_9ACTN</name>
<feature type="non-terminal residue" evidence="6">
    <location>
        <position position="94"/>
    </location>
</feature>
<dbReference type="PANTHER" id="PTHR30204">
    <property type="entry name" value="REDOX-CYCLING DRUG-SENSING TRANSCRIPTIONAL ACTIVATOR SOXR"/>
    <property type="match status" value="1"/>
</dbReference>
<dbReference type="SUPFAM" id="SSF46955">
    <property type="entry name" value="Putative DNA-binding domain"/>
    <property type="match status" value="1"/>
</dbReference>
<evidence type="ECO:0000256" key="4">
    <source>
        <dbReference type="ARBA" id="ARBA00023163"/>
    </source>
</evidence>